<comment type="caution">
    <text evidence="11">Lacks conserved residue(s) required for the propagation of feature annotation.</text>
</comment>
<feature type="binding site" evidence="11">
    <location>
        <position position="163"/>
    </location>
    <ligand>
        <name>ATP</name>
        <dbReference type="ChEBI" id="CHEBI:30616"/>
    </ligand>
</feature>
<dbReference type="Proteomes" id="UP000317496">
    <property type="component" value="Chromosome"/>
</dbReference>
<dbReference type="InterPro" id="IPR036393">
    <property type="entry name" value="AceGlu_kinase-like_sf"/>
</dbReference>
<dbReference type="InterPro" id="IPR001048">
    <property type="entry name" value="Asp/Glu/Uridylate_kinase"/>
</dbReference>
<keyword evidence="4 11" id="KW-0963">Cytoplasm</keyword>
<comment type="function">
    <text evidence="11">Catalyzes the reversible phosphorylation of UMP to UDP.</text>
</comment>
<dbReference type="HAMAP" id="MF_01220_B">
    <property type="entry name" value="PyrH_B"/>
    <property type="match status" value="1"/>
</dbReference>
<organism evidence="13 14">
    <name type="scientific">Ferrovibrio terrae</name>
    <dbReference type="NCBI Taxonomy" id="2594003"/>
    <lineage>
        <taxon>Bacteria</taxon>
        <taxon>Pseudomonadati</taxon>
        <taxon>Pseudomonadota</taxon>
        <taxon>Alphaproteobacteria</taxon>
        <taxon>Rhodospirillales</taxon>
        <taxon>Rhodospirillaceae</taxon>
        <taxon>Ferrovibrio</taxon>
    </lineage>
</organism>
<dbReference type="Pfam" id="PF00696">
    <property type="entry name" value="AA_kinase"/>
    <property type="match status" value="1"/>
</dbReference>
<dbReference type="AlphaFoldDB" id="A0A516H5L3"/>
<dbReference type="CDD" id="cd04254">
    <property type="entry name" value="AAK_UMPK-PyrH-Ec"/>
    <property type="match status" value="1"/>
</dbReference>
<keyword evidence="14" id="KW-1185">Reference proteome</keyword>
<dbReference type="GO" id="GO:0005737">
    <property type="term" value="C:cytoplasm"/>
    <property type="evidence" value="ECO:0007669"/>
    <property type="project" value="UniProtKB-SubCell"/>
</dbReference>
<dbReference type="GO" id="GO:0044210">
    <property type="term" value="P:'de novo' CTP biosynthetic process"/>
    <property type="evidence" value="ECO:0007669"/>
    <property type="project" value="UniProtKB-UniRule"/>
</dbReference>
<evidence type="ECO:0000256" key="10">
    <source>
        <dbReference type="ARBA" id="ARBA00047767"/>
    </source>
</evidence>
<evidence type="ECO:0000256" key="5">
    <source>
        <dbReference type="ARBA" id="ARBA00022679"/>
    </source>
</evidence>
<evidence type="ECO:0000313" key="13">
    <source>
        <dbReference type="EMBL" id="QDO98970.1"/>
    </source>
</evidence>
<dbReference type="RefSeq" id="WP_144257966.1">
    <property type="nucleotide sequence ID" value="NZ_CP041636.1"/>
</dbReference>
<dbReference type="PANTHER" id="PTHR42833:SF4">
    <property type="entry name" value="URIDYLATE KINASE PUMPKIN, CHLOROPLASTIC"/>
    <property type="match status" value="1"/>
</dbReference>
<evidence type="ECO:0000313" key="14">
    <source>
        <dbReference type="Proteomes" id="UP000317496"/>
    </source>
</evidence>
<evidence type="ECO:0000259" key="12">
    <source>
        <dbReference type="Pfam" id="PF00696"/>
    </source>
</evidence>
<dbReference type="GO" id="GO:0005524">
    <property type="term" value="F:ATP binding"/>
    <property type="evidence" value="ECO:0007669"/>
    <property type="project" value="UniProtKB-KW"/>
</dbReference>
<comment type="activity regulation">
    <text evidence="11">Inhibited by UTP.</text>
</comment>
<feature type="binding site" evidence="11">
    <location>
        <position position="169"/>
    </location>
    <ligand>
        <name>ATP</name>
        <dbReference type="ChEBI" id="CHEBI:30616"/>
    </ligand>
</feature>
<dbReference type="PANTHER" id="PTHR42833">
    <property type="entry name" value="URIDYLATE KINASE"/>
    <property type="match status" value="1"/>
</dbReference>
<protein>
    <recommendedName>
        <fullName evidence="11">Uridylate kinase</fullName>
        <shortName evidence="11">UK</shortName>
        <ecNumber evidence="11">2.7.4.22</ecNumber>
    </recommendedName>
    <alternativeName>
        <fullName evidence="11">Uridine monophosphate kinase</fullName>
        <shortName evidence="11">UMP kinase</shortName>
        <shortName evidence="11">UMPK</shortName>
    </alternativeName>
</protein>
<evidence type="ECO:0000256" key="8">
    <source>
        <dbReference type="ARBA" id="ARBA00022840"/>
    </source>
</evidence>
<comment type="pathway">
    <text evidence="2 11">Pyrimidine metabolism; CTP biosynthesis via de novo pathway; UDP from UMP (UMPK route): step 1/1.</text>
</comment>
<dbReference type="SUPFAM" id="SSF53633">
    <property type="entry name" value="Carbamate kinase-like"/>
    <property type="match status" value="1"/>
</dbReference>
<keyword evidence="8 11" id="KW-0067">ATP-binding</keyword>
<evidence type="ECO:0000256" key="11">
    <source>
        <dbReference type="HAMAP-Rule" id="MF_01220"/>
    </source>
</evidence>
<dbReference type="InterPro" id="IPR015963">
    <property type="entry name" value="Uridylate_kinase_bac"/>
</dbReference>
<dbReference type="EMBL" id="CP041636">
    <property type="protein sequence ID" value="QDO98970.1"/>
    <property type="molecule type" value="Genomic_DNA"/>
</dbReference>
<dbReference type="UniPathway" id="UPA00159">
    <property type="reaction ID" value="UER00275"/>
</dbReference>
<feature type="binding site" evidence="11">
    <location>
        <position position="172"/>
    </location>
    <ligand>
        <name>ATP</name>
        <dbReference type="ChEBI" id="CHEBI:30616"/>
    </ligand>
</feature>
<evidence type="ECO:0000256" key="7">
    <source>
        <dbReference type="ARBA" id="ARBA00022777"/>
    </source>
</evidence>
<evidence type="ECO:0000256" key="1">
    <source>
        <dbReference type="ARBA" id="ARBA00004496"/>
    </source>
</evidence>
<dbReference type="NCBIfam" id="TIGR02075">
    <property type="entry name" value="pyrH_bact"/>
    <property type="match status" value="1"/>
</dbReference>
<feature type="domain" description="Aspartate/glutamate/uridylate kinase" evidence="12">
    <location>
        <begin position="9"/>
        <end position="217"/>
    </location>
</feature>
<dbReference type="GO" id="GO:0033862">
    <property type="term" value="F:UMP kinase activity"/>
    <property type="evidence" value="ECO:0007669"/>
    <property type="project" value="UniProtKB-EC"/>
</dbReference>
<comment type="subcellular location">
    <subcellularLocation>
        <location evidence="1 11">Cytoplasm</location>
    </subcellularLocation>
</comment>
<feature type="binding site" evidence="11">
    <location>
        <position position="60"/>
    </location>
    <ligand>
        <name>ATP</name>
        <dbReference type="ChEBI" id="CHEBI:30616"/>
    </ligand>
</feature>
<evidence type="ECO:0000256" key="6">
    <source>
        <dbReference type="ARBA" id="ARBA00022741"/>
    </source>
</evidence>
<keyword evidence="9 11" id="KW-0665">Pyrimidine biosynthesis</keyword>
<keyword evidence="7 11" id="KW-0418">Kinase</keyword>
<dbReference type="FunFam" id="3.40.1160.10:FF:000001">
    <property type="entry name" value="Uridylate kinase"/>
    <property type="match status" value="1"/>
</dbReference>
<keyword evidence="6 11" id="KW-0547">Nucleotide-binding</keyword>
<accession>A0A516H5L3</accession>
<feature type="binding site" evidence="11">
    <location>
        <begin position="13"/>
        <end position="16"/>
    </location>
    <ligand>
        <name>ATP</name>
        <dbReference type="ChEBI" id="CHEBI:30616"/>
    </ligand>
</feature>
<feature type="binding site" evidence="11">
    <location>
        <begin position="136"/>
        <end position="143"/>
    </location>
    <ligand>
        <name>UMP</name>
        <dbReference type="ChEBI" id="CHEBI:57865"/>
    </ligand>
</feature>
<dbReference type="GO" id="GO:0006225">
    <property type="term" value="P:UDP biosynthetic process"/>
    <property type="evidence" value="ECO:0007669"/>
    <property type="project" value="TreeGrafter"/>
</dbReference>
<reference evidence="13 14" key="1">
    <citation type="submission" date="2019-07" db="EMBL/GenBank/DDBJ databases">
        <title>Genome sequencing for Ferrovibrio sp. K5.</title>
        <authorList>
            <person name="Park S.-J."/>
        </authorList>
    </citation>
    <scope>NUCLEOTIDE SEQUENCE [LARGE SCALE GENOMIC DNA]</scope>
    <source>
        <strain evidence="13 14">K5</strain>
    </source>
</reference>
<evidence type="ECO:0000256" key="9">
    <source>
        <dbReference type="ARBA" id="ARBA00022975"/>
    </source>
</evidence>
<dbReference type="PIRSF" id="PIRSF005650">
    <property type="entry name" value="Uridylate_kin"/>
    <property type="match status" value="1"/>
</dbReference>
<evidence type="ECO:0000256" key="3">
    <source>
        <dbReference type="ARBA" id="ARBA00007614"/>
    </source>
</evidence>
<evidence type="ECO:0000256" key="4">
    <source>
        <dbReference type="ARBA" id="ARBA00022490"/>
    </source>
</evidence>
<evidence type="ECO:0000256" key="2">
    <source>
        <dbReference type="ARBA" id="ARBA00004791"/>
    </source>
</evidence>
<dbReference type="EC" id="2.7.4.22" evidence="11"/>
<dbReference type="InterPro" id="IPR011817">
    <property type="entry name" value="Uridylate_kinase"/>
</dbReference>
<comment type="catalytic activity">
    <reaction evidence="10 11">
        <text>UMP + ATP = UDP + ADP</text>
        <dbReference type="Rhea" id="RHEA:24400"/>
        <dbReference type="ChEBI" id="CHEBI:30616"/>
        <dbReference type="ChEBI" id="CHEBI:57865"/>
        <dbReference type="ChEBI" id="CHEBI:58223"/>
        <dbReference type="ChEBI" id="CHEBI:456216"/>
        <dbReference type="EC" id="2.7.4.22"/>
    </reaction>
</comment>
<dbReference type="KEGG" id="fer:FNB15_17585"/>
<comment type="subunit">
    <text evidence="11">Homohexamer.</text>
</comment>
<sequence>MSMTMKYRRVLLKCSGEALMGPTPYGIDFETVDRITAEIKAVHQLGGEVCLVIGGGNIFRGVAGATQGMQRASADYMGMLATVINALALQHALESHDVPSRVMSAIRMDTVCEPYIRRRAIRHMEKGRVVIFAAGTGNPFFTTDTAAALRAAEMGCDALLKGTQVDGVYSADPKKDKTATRYETLTYLDVLQQDLKVMDASAISLARENRIPILVFSLHEAGGFAKVLAGTGRCTTIIGE</sequence>
<dbReference type="OrthoDB" id="9807458at2"/>
<gene>
    <name evidence="11" type="primary">pyrH</name>
    <name evidence="13" type="ORF">FNB15_17585</name>
</gene>
<feature type="binding site" evidence="11">
    <location>
        <position position="55"/>
    </location>
    <ligand>
        <name>UMP</name>
        <dbReference type="ChEBI" id="CHEBI:57865"/>
    </ligand>
</feature>
<keyword evidence="5 11" id="KW-0808">Transferase</keyword>
<proteinExistence type="inferred from homology"/>
<feature type="binding site" evidence="11">
    <location>
        <position position="164"/>
    </location>
    <ligand>
        <name>ATP</name>
        <dbReference type="ChEBI" id="CHEBI:30616"/>
    </ligand>
</feature>
<feature type="binding site" evidence="11">
    <location>
        <position position="56"/>
    </location>
    <ligand>
        <name>ATP</name>
        <dbReference type="ChEBI" id="CHEBI:30616"/>
    </ligand>
</feature>
<comment type="similarity">
    <text evidence="3 11">Belongs to the UMP kinase family.</text>
</comment>
<name>A0A516H5L3_9PROT</name>
<feature type="binding site" evidence="11">
    <location>
        <position position="75"/>
    </location>
    <ligand>
        <name>UMP</name>
        <dbReference type="ChEBI" id="CHEBI:57865"/>
    </ligand>
</feature>
<dbReference type="Gene3D" id="3.40.1160.10">
    <property type="entry name" value="Acetylglutamate kinase-like"/>
    <property type="match status" value="1"/>
</dbReference>